<keyword evidence="1" id="KW-0547">Nucleotide-binding</keyword>
<dbReference type="Pfam" id="PF01121">
    <property type="entry name" value="CoaE"/>
    <property type="match status" value="1"/>
</dbReference>
<dbReference type="GO" id="GO:0004140">
    <property type="term" value="F:dephospho-CoA kinase activity"/>
    <property type="evidence" value="ECO:0007669"/>
    <property type="project" value="InterPro"/>
</dbReference>
<dbReference type="OrthoDB" id="247245at2759"/>
<dbReference type="PANTHER" id="PTHR10695">
    <property type="entry name" value="DEPHOSPHO-COA KINASE-RELATED"/>
    <property type="match status" value="1"/>
</dbReference>
<evidence type="ECO:0000313" key="4">
    <source>
        <dbReference type="EMBL" id="PWN35226.1"/>
    </source>
</evidence>
<evidence type="ECO:0000256" key="2">
    <source>
        <dbReference type="ARBA" id="ARBA00022840"/>
    </source>
</evidence>
<keyword evidence="2" id="KW-0067">ATP-binding</keyword>
<name>A0A316VCF8_9BASI</name>
<dbReference type="PANTHER" id="PTHR10695:SF46">
    <property type="entry name" value="BIFUNCTIONAL COENZYME A SYNTHASE-RELATED"/>
    <property type="match status" value="1"/>
</dbReference>
<evidence type="ECO:0000256" key="3">
    <source>
        <dbReference type="SAM" id="Phobius"/>
    </source>
</evidence>
<proteinExistence type="inferred from homology"/>
<dbReference type="GO" id="GO:0015937">
    <property type="term" value="P:coenzyme A biosynthetic process"/>
    <property type="evidence" value="ECO:0007669"/>
    <property type="project" value="InterPro"/>
</dbReference>
<reference evidence="4 5" key="1">
    <citation type="journal article" date="2018" name="Mol. Biol. Evol.">
        <title>Broad Genomic Sampling Reveals a Smut Pathogenic Ancestry of the Fungal Clade Ustilaginomycotina.</title>
        <authorList>
            <person name="Kijpornyongpan T."/>
            <person name="Mondo S.J."/>
            <person name="Barry K."/>
            <person name="Sandor L."/>
            <person name="Lee J."/>
            <person name="Lipzen A."/>
            <person name="Pangilinan J."/>
            <person name="LaButti K."/>
            <person name="Hainaut M."/>
            <person name="Henrissat B."/>
            <person name="Grigoriev I.V."/>
            <person name="Spatafora J.W."/>
            <person name="Aime M.C."/>
        </authorList>
    </citation>
    <scope>NUCLEOTIDE SEQUENCE [LARGE SCALE GENOMIC DNA]</scope>
    <source>
        <strain evidence="4 5">MCA 3882</strain>
    </source>
</reference>
<protein>
    <submittedName>
        <fullName evidence="4">CoaE-domain-containing protein</fullName>
    </submittedName>
</protein>
<sequence>MLVVSLTGGIASGKSTTSRLFSGSPYNIPLIDLDVLAREVVEPNDASKTLKKLVDHFGAEAILNEDGTLNRAALGRLIFGKEQEQNRKVANKYIHSAVRKRTAWLVMKYWLTGTPVVIIDTPLAVEAGLWKFCGEMILVYCPAEQQLERMIKRDSDKGLTREDAENRLNSQLALEKKISYADVVLDNADNAKSTLEQQVKEVVERWETQHNRGLGKVRTLVQWLIPPVGLIMALYATWARTSRVSKRLREEKQKERSQ</sequence>
<dbReference type="Gene3D" id="3.40.50.300">
    <property type="entry name" value="P-loop containing nucleotide triphosphate hydrolases"/>
    <property type="match status" value="1"/>
</dbReference>
<dbReference type="InterPro" id="IPR027417">
    <property type="entry name" value="P-loop_NTPase"/>
</dbReference>
<dbReference type="CDD" id="cd02022">
    <property type="entry name" value="DPCK"/>
    <property type="match status" value="1"/>
</dbReference>
<dbReference type="NCBIfam" id="TIGR00152">
    <property type="entry name" value="dephospho-CoA kinase"/>
    <property type="match status" value="1"/>
</dbReference>
<dbReference type="GeneID" id="37024061"/>
<dbReference type="AlphaFoldDB" id="A0A316VCF8"/>
<dbReference type="InParanoid" id="A0A316VCF8"/>
<keyword evidence="3" id="KW-0812">Transmembrane</keyword>
<dbReference type="FunCoup" id="A0A316VCF8">
    <property type="interactions" value="195"/>
</dbReference>
<dbReference type="PROSITE" id="PS51219">
    <property type="entry name" value="DPCK"/>
    <property type="match status" value="1"/>
</dbReference>
<dbReference type="HAMAP" id="MF_00376">
    <property type="entry name" value="Dephospho_CoA_kinase"/>
    <property type="match status" value="1"/>
</dbReference>
<evidence type="ECO:0000313" key="5">
    <source>
        <dbReference type="Proteomes" id="UP000245771"/>
    </source>
</evidence>
<dbReference type="Proteomes" id="UP000245771">
    <property type="component" value="Unassembled WGS sequence"/>
</dbReference>
<dbReference type="InterPro" id="IPR001977">
    <property type="entry name" value="Depp_CoAkinase"/>
</dbReference>
<keyword evidence="3" id="KW-0472">Membrane</keyword>
<dbReference type="STRING" id="1280837.A0A316VCF8"/>
<organism evidence="4 5">
    <name type="scientific">Meira miltonrushii</name>
    <dbReference type="NCBI Taxonomy" id="1280837"/>
    <lineage>
        <taxon>Eukaryota</taxon>
        <taxon>Fungi</taxon>
        <taxon>Dikarya</taxon>
        <taxon>Basidiomycota</taxon>
        <taxon>Ustilaginomycotina</taxon>
        <taxon>Exobasidiomycetes</taxon>
        <taxon>Exobasidiales</taxon>
        <taxon>Brachybasidiaceae</taxon>
        <taxon>Meira</taxon>
    </lineage>
</organism>
<gene>
    <name evidence="4" type="ORF">FA14DRAFT_39177</name>
</gene>
<keyword evidence="5" id="KW-1185">Reference proteome</keyword>
<dbReference type="SUPFAM" id="SSF52540">
    <property type="entry name" value="P-loop containing nucleoside triphosphate hydrolases"/>
    <property type="match status" value="1"/>
</dbReference>
<evidence type="ECO:0000256" key="1">
    <source>
        <dbReference type="ARBA" id="ARBA00022741"/>
    </source>
</evidence>
<dbReference type="EMBL" id="KZ819603">
    <property type="protein sequence ID" value="PWN35226.1"/>
    <property type="molecule type" value="Genomic_DNA"/>
</dbReference>
<keyword evidence="3" id="KW-1133">Transmembrane helix</keyword>
<dbReference type="GO" id="GO:0005524">
    <property type="term" value="F:ATP binding"/>
    <property type="evidence" value="ECO:0007669"/>
    <property type="project" value="UniProtKB-KW"/>
</dbReference>
<feature type="transmembrane region" description="Helical" evidence="3">
    <location>
        <begin position="220"/>
        <end position="239"/>
    </location>
</feature>
<dbReference type="RefSeq" id="XP_025355528.1">
    <property type="nucleotide sequence ID" value="XM_025502280.1"/>
</dbReference>
<accession>A0A316VCF8</accession>